<feature type="binding site" evidence="10">
    <location>
        <begin position="235"/>
        <end position="240"/>
    </location>
    <ligand>
        <name>GTP</name>
        <dbReference type="ChEBI" id="CHEBI:37565"/>
    </ligand>
</feature>
<feature type="binding site" evidence="10">
    <location>
        <position position="129"/>
    </location>
    <ligand>
        <name>(6S)-5-formyl-5,6,7,8-tetrahydrofolate</name>
        <dbReference type="ChEBI" id="CHEBI:57457"/>
    </ligand>
</feature>
<accession>A0A401LDC4</accession>
<name>A0A401LDC4_9FIRM</name>
<sequence>MKREYMLDDVIAAISTPIGTGGIGIVRMSGAGCIALADSIFIGKKKLTEKATHTLSYGKITDGTGGEIIDEVLVSVMKAPHTYTKEDIVEINCHGGSLVTRRVLEAVLKTGARIAQPGEFTKRSFLNGRIDLTQAEAVIDLIESKTELSRQAAVNQLEGRLKTAVREMREEILDMIASIEAVIDYPDYDVEEETYGTMEQGAKKLLARMEKLLEGADRGKIIREGLQTVIVGKPNVGKSSLLNWLLEEDRAIVTDIPGTTRDTVEEYLNIDGIPIKIVDTAGIRETGDVVEKMGVEKSKAYAETADLVIMMLDGSRPLEEEDKEILSFIRGKKTIVLLNKVDLAQKLSLEELAEYVPQEQILFISVKENDGFDALLDALKNMFLDGHTATAEDAMLGNTRHKDALYRAKEAMEHCMETITMRMPEDFISMDLQDANRALGEITGDTSDEEIIDRIFTKFCLGK</sequence>
<feature type="domain" description="TrmE-type G" evidence="12">
    <location>
        <begin position="225"/>
        <end position="384"/>
    </location>
</feature>
<feature type="binding site" evidence="10">
    <location>
        <position position="27"/>
    </location>
    <ligand>
        <name>(6S)-5-formyl-5,6,7,8-tetrahydrofolate</name>
        <dbReference type="ChEBI" id="CHEBI:57457"/>
    </ligand>
</feature>
<keyword evidence="9 10" id="KW-0342">GTP-binding</keyword>
<comment type="cofactor">
    <cofactor evidence="10">
        <name>K(+)</name>
        <dbReference type="ChEBI" id="CHEBI:29103"/>
    </cofactor>
    <text evidence="10">Binds 1 potassium ion per subunit.</text>
</comment>
<protein>
    <recommendedName>
        <fullName evidence="10">tRNA modification GTPase MnmE</fullName>
        <ecNumber evidence="10">3.6.-.-</ecNumber>
    </recommendedName>
</protein>
<dbReference type="InterPro" id="IPR025867">
    <property type="entry name" value="MnmE_helical"/>
</dbReference>
<dbReference type="Gene3D" id="3.40.50.300">
    <property type="entry name" value="P-loop containing nucleotide triphosphate hydrolases"/>
    <property type="match status" value="1"/>
</dbReference>
<dbReference type="PROSITE" id="PS51709">
    <property type="entry name" value="G_TRME"/>
    <property type="match status" value="1"/>
</dbReference>
<dbReference type="InterPro" id="IPR027417">
    <property type="entry name" value="P-loop_NTPase"/>
</dbReference>
<dbReference type="PANTHER" id="PTHR42714">
    <property type="entry name" value="TRNA MODIFICATION GTPASE GTPBP3"/>
    <property type="match status" value="1"/>
</dbReference>
<dbReference type="GO" id="GO:0002098">
    <property type="term" value="P:tRNA wobble uridine modification"/>
    <property type="evidence" value="ECO:0007669"/>
    <property type="project" value="TreeGrafter"/>
</dbReference>
<keyword evidence="7 10" id="KW-0460">Magnesium</keyword>
<keyword evidence="3 10" id="KW-0819">tRNA processing</keyword>
<dbReference type="Gene3D" id="1.20.120.430">
    <property type="entry name" value="tRNA modification GTPase MnmE domain 2"/>
    <property type="match status" value="1"/>
</dbReference>
<dbReference type="InterPro" id="IPR027266">
    <property type="entry name" value="TrmE/GcvT-like"/>
</dbReference>
<keyword evidence="2 10" id="KW-0963">Cytoplasm</keyword>
<keyword evidence="4 10" id="KW-0479">Metal-binding</keyword>
<dbReference type="InterPro" id="IPR027368">
    <property type="entry name" value="MnmE_dom2"/>
</dbReference>
<keyword evidence="14" id="KW-1185">Reference proteome</keyword>
<evidence type="ECO:0000256" key="5">
    <source>
        <dbReference type="ARBA" id="ARBA00022741"/>
    </source>
</evidence>
<feature type="binding site" evidence="10">
    <location>
        <position position="239"/>
    </location>
    <ligand>
        <name>Mg(2+)</name>
        <dbReference type="ChEBI" id="CHEBI:18420"/>
    </ligand>
</feature>
<dbReference type="FunFam" id="3.30.1360.120:FF:000003">
    <property type="entry name" value="tRNA modification GTPase MnmE"/>
    <property type="match status" value="1"/>
</dbReference>
<dbReference type="GO" id="GO:0042802">
    <property type="term" value="F:identical protein binding"/>
    <property type="evidence" value="ECO:0007669"/>
    <property type="project" value="UniProtKB-ARBA"/>
</dbReference>
<comment type="function">
    <text evidence="10">Exhibits a very high intrinsic GTPase hydrolysis rate. Involved in the addition of a carboxymethylaminomethyl (cmnm) group at the wobble position (U34) of certain tRNAs, forming tRNA-cmnm(5)s(2)U34.</text>
</comment>
<dbReference type="NCBIfam" id="TIGR00450">
    <property type="entry name" value="mnmE_trmE_thdF"/>
    <property type="match status" value="1"/>
</dbReference>
<reference evidence="13 14" key="1">
    <citation type="submission" date="2018-10" db="EMBL/GenBank/DDBJ databases">
        <title>Draft Genome Sequence of Anaerotignum sp. KCTC 15736.</title>
        <authorList>
            <person name="Choi S.H."/>
            <person name="Kim J.S."/>
            <person name="Kang S.W."/>
            <person name="Lee J.S."/>
            <person name="Park S.H."/>
        </authorList>
    </citation>
    <scope>NUCLEOTIDE SEQUENCE [LARGE SCALE GENOMIC DNA]</scope>
    <source>
        <strain evidence="13 14">KCTC 15736</strain>
    </source>
</reference>
<gene>
    <name evidence="10 13" type="primary">mnmE</name>
    <name evidence="10" type="synonym">trmE</name>
    <name evidence="13" type="ORF">KGMB03357_10360</name>
</gene>
<dbReference type="AlphaFoldDB" id="A0A401LDC4"/>
<feature type="binding site" evidence="10">
    <location>
        <position position="259"/>
    </location>
    <ligand>
        <name>K(+)</name>
        <dbReference type="ChEBI" id="CHEBI:29103"/>
    </ligand>
</feature>
<dbReference type="Pfam" id="PF01926">
    <property type="entry name" value="MMR_HSR1"/>
    <property type="match status" value="1"/>
</dbReference>
<evidence type="ECO:0000256" key="8">
    <source>
        <dbReference type="ARBA" id="ARBA00022958"/>
    </source>
</evidence>
<dbReference type="GO" id="GO:0046872">
    <property type="term" value="F:metal ion binding"/>
    <property type="evidence" value="ECO:0007669"/>
    <property type="project" value="UniProtKB-KW"/>
</dbReference>
<feature type="binding site" evidence="10">
    <location>
        <position position="256"/>
    </location>
    <ligand>
        <name>K(+)</name>
        <dbReference type="ChEBI" id="CHEBI:29103"/>
    </ligand>
</feature>
<dbReference type="CDD" id="cd04164">
    <property type="entry name" value="trmE"/>
    <property type="match status" value="1"/>
</dbReference>
<feature type="binding site" evidence="10">
    <location>
        <position position="235"/>
    </location>
    <ligand>
        <name>K(+)</name>
        <dbReference type="ChEBI" id="CHEBI:29103"/>
    </ligand>
</feature>
<dbReference type="InterPro" id="IPR031168">
    <property type="entry name" value="G_TrmE"/>
</dbReference>
<dbReference type="InterPro" id="IPR006073">
    <property type="entry name" value="GTP-bd"/>
</dbReference>
<dbReference type="PANTHER" id="PTHR42714:SF2">
    <property type="entry name" value="TRNA MODIFICATION GTPASE GTPBP3, MITOCHONDRIAL"/>
    <property type="match status" value="1"/>
</dbReference>
<dbReference type="Pfam" id="PF10396">
    <property type="entry name" value="TrmE_N"/>
    <property type="match status" value="1"/>
</dbReference>
<dbReference type="Proteomes" id="UP000287361">
    <property type="component" value="Unassembled WGS sequence"/>
</dbReference>
<evidence type="ECO:0000256" key="3">
    <source>
        <dbReference type="ARBA" id="ARBA00022694"/>
    </source>
</evidence>
<dbReference type="NCBIfam" id="TIGR00231">
    <property type="entry name" value="small_GTP"/>
    <property type="match status" value="1"/>
</dbReference>
<feature type="binding site" evidence="10">
    <location>
        <position position="260"/>
    </location>
    <ligand>
        <name>Mg(2+)</name>
        <dbReference type="ChEBI" id="CHEBI:18420"/>
    </ligand>
</feature>
<dbReference type="NCBIfam" id="NF003661">
    <property type="entry name" value="PRK05291.1-3"/>
    <property type="match status" value="1"/>
</dbReference>
<evidence type="ECO:0000256" key="7">
    <source>
        <dbReference type="ARBA" id="ARBA00022842"/>
    </source>
</evidence>
<keyword evidence="5 10" id="KW-0547">Nucleotide-binding</keyword>
<evidence type="ECO:0000256" key="10">
    <source>
        <dbReference type="HAMAP-Rule" id="MF_00379"/>
    </source>
</evidence>
<feature type="binding site" evidence="10">
    <location>
        <begin position="254"/>
        <end position="260"/>
    </location>
    <ligand>
        <name>GTP</name>
        <dbReference type="ChEBI" id="CHEBI:37565"/>
    </ligand>
</feature>
<dbReference type="GO" id="GO:0003924">
    <property type="term" value="F:GTPase activity"/>
    <property type="evidence" value="ECO:0007669"/>
    <property type="project" value="UniProtKB-UniRule"/>
</dbReference>
<feature type="binding site" evidence="10">
    <location>
        <position position="90"/>
    </location>
    <ligand>
        <name>(6S)-5-formyl-5,6,7,8-tetrahydrofolate</name>
        <dbReference type="ChEBI" id="CHEBI:57457"/>
    </ligand>
</feature>
<dbReference type="SUPFAM" id="SSF52540">
    <property type="entry name" value="P-loop containing nucleoside triphosphate hydrolases"/>
    <property type="match status" value="1"/>
</dbReference>
<dbReference type="GO" id="GO:0005525">
    <property type="term" value="F:GTP binding"/>
    <property type="evidence" value="ECO:0007669"/>
    <property type="project" value="UniProtKB-UniRule"/>
</dbReference>
<evidence type="ECO:0000256" key="2">
    <source>
        <dbReference type="ARBA" id="ARBA00022490"/>
    </source>
</evidence>
<dbReference type="HAMAP" id="MF_00379">
    <property type="entry name" value="GTPase_MnmE"/>
    <property type="match status" value="1"/>
</dbReference>
<feature type="binding site" evidence="10">
    <location>
        <position position="463"/>
    </location>
    <ligand>
        <name>(6S)-5-formyl-5,6,7,8-tetrahydrofolate</name>
        <dbReference type="ChEBI" id="CHEBI:57457"/>
    </ligand>
</feature>
<comment type="similarity">
    <text evidence="1 10 11">Belongs to the TRAFAC class TrmE-Era-EngA-EngB-Septin-like GTPase superfamily. TrmE GTPase family.</text>
</comment>
<evidence type="ECO:0000256" key="4">
    <source>
        <dbReference type="ARBA" id="ARBA00022723"/>
    </source>
</evidence>
<dbReference type="InterPro" id="IPR018948">
    <property type="entry name" value="GTP-bd_TrmE_N"/>
</dbReference>
<dbReference type="FunFam" id="3.40.50.300:FF:000494">
    <property type="entry name" value="tRNA modification GTPase MnmE"/>
    <property type="match status" value="1"/>
</dbReference>
<evidence type="ECO:0000313" key="13">
    <source>
        <dbReference type="EMBL" id="GCB29375.1"/>
    </source>
</evidence>
<comment type="subcellular location">
    <subcellularLocation>
        <location evidence="10">Cytoplasm</location>
    </subcellularLocation>
</comment>
<dbReference type="EC" id="3.6.-.-" evidence="10"/>
<evidence type="ECO:0000256" key="9">
    <source>
        <dbReference type="ARBA" id="ARBA00023134"/>
    </source>
</evidence>
<evidence type="ECO:0000256" key="6">
    <source>
        <dbReference type="ARBA" id="ARBA00022801"/>
    </source>
</evidence>
<evidence type="ECO:0000259" key="12">
    <source>
        <dbReference type="PROSITE" id="PS51709"/>
    </source>
</evidence>
<dbReference type="CDD" id="cd14858">
    <property type="entry name" value="TrmE_N"/>
    <property type="match status" value="1"/>
</dbReference>
<organism evidence="13 14">
    <name type="scientific">Anaerotignum faecicola</name>
    <dbReference type="NCBI Taxonomy" id="2358141"/>
    <lineage>
        <taxon>Bacteria</taxon>
        <taxon>Bacillati</taxon>
        <taxon>Bacillota</taxon>
        <taxon>Clostridia</taxon>
        <taxon>Lachnospirales</taxon>
        <taxon>Anaerotignaceae</taxon>
        <taxon>Anaerotignum</taxon>
    </lineage>
</organism>
<dbReference type="Gene3D" id="3.30.1360.120">
    <property type="entry name" value="Probable tRNA modification gtpase trme, domain 1"/>
    <property type="match status" value="1"/>
</dbReference>
<evidence type="ECO:0000313" key="14">
    <source>
        <dbReference type="Proteomes" id="UP000287361"/>
    </source>
</evidence>
<proteinExistence type="inferred from homology"/>
<feature type="binding site" evidence="10">
    <location>
        <position position="254"/>
    </location>
    <ligand>
        <name>K(+)</name>
        <dbReference type="ChEBI" id="CHEBI:29103"/>
    </ligand>
</feature>
<dbReference type="InterPro" id="IPR004520">
    <property type="entry name" value="GTPase_MnmE"/>
</dbReference>
<comment type="subunit">
    <text evidence="10">Homodimer. Heterotetramer of two MnmE and two MnmG subunits.</text>
</comment>
<dbReference type="InterPro" id="IPR005225">
    <property type="entry name" value="Small_GTP-bd"/>
</dbReference>
<evidence type="ECO:0000256" key="1">
    <source>
        <dbReference type="ARBA" id="ARBA00011043"/>
    </source>
</evidence>
<comment type="caution">
    <text evidence="10">Lacks conserved residue(s) required for the propagation of feature annotation.</text>
</comment>
<dbReference type="Pfam" id="PF12631">
    <property type="entry name" value="MnmE_helical"/>
    <property type="match status" value="1"/>
</dbReference>
<keyword evidence="6 10" id="KW-0378">Hydrolase</keyword>
<evidence type="ECO:0000256" key="11">
    <source>
        <dbReference type="RuleBase" id="RU003313"/>
    </source>
</evidence>
<dbReference type="GO" id="GO:0005829">
    <property type="term" value="C:cytosol"/>
    <property type="evidence" value="ECO:0007669"/>
    <property type="project" value="TreeGrafter"/>
</dbReference>
<keyword evidence="8 10" id="KW-0630">Potassium</keyword>
<feature type="binding site" evidence="10">
    <location>
        <begin position="279"/>
        <end position="282"/>
    </location>
    <ligand>
        <name>GTP</name>
        <dbReference type="ChEBI" id="CHEBI:37565"/>
    </ligand>
</feature>
<dbReference type="GO" id="GO:0030488">
    <property type="term" value="P:tRNA methylation"/>
    <property type="evidence" value="ECO:0007669"/>
    <property type="project" value="TreeGrafter"/>
</dbReference>
<dbReference type="EMBL" id="BHVZ01000001">
    <property type="protein sequence ID" value="GCB29375.1"/>
    <property type="molecule type" value="Genomic_DNA"/>
</dbReference>
<comment type="caution">
    <text evidence="13">The sequence shown here is derived from an EMBL/GenBank/DDBJ whole genome shotgun (WGS) entry which is preliminary data.</text>
</comment>